<evidence type="ECO:0000256" key="9">
    <source>
        <dbReference type="ARBA" id="ARBA00042895"/>
    </source>
</evidence>
<organism evidence="16">
    <name type="scientific">Xenopsylla cheopis</name>
    <name type="common">Oriental rat flea</name>
    <name type="synonym">Pulex cheopis</name>
    <dbReference type="NCBI Taxonomy" id="163159"/>
    <lineage>
        <taxon>Eukaryota</taxon>
        <taxon>Metazoa</taxon>
        <taxon>Ecdysozoa</taxon>
        <taxon>Arthropoda</taxon>
        <taxon>Hexapoda</taxon>
        <taxon>Insecta</taxon>
        <taxon>Pterygota</taxon>
        <taxon>Neoptera</taxon>
        <taxon>Endopterygota</taxon>
        <taxon>Siphonaptera</taxon>
        <taxon>Pulicidae</taxon>
        <taxon>Xenopsyllinae</taxon>
        <taxon>Xenopsylla</taxon>
    </lineage>
</organism>
<evidence type="ECO:0000256" key="5">
    <source>
        <dbReference type="ARBA" id="ARBA00022801"/>
    </source>
</evidence>
<keyword evidence="8 10" id="KW-0326">Glycosidase</keyword>
<dbReference type="Pfam" id="PF21365">
    <property type="entry name" value="Glyco_hydro_31_3rd"/>
    <property type="match status" value="1"/>
</dbReference>
<dbReference type="CDD" id="cd06603">
    <property type="entry name" value="GH31_GANC_GANAB_alpha"/>
    <property type="match status" value="1"/>
</dbReference>
<feature type="signal peptide" evidence="12">
    <location>
        <begin position="1"/>
        <end position="21"/>
    </location>
</feature>
<dbReference type="PANTHER" id="PTHR22762:SF54">
    <property type="entry name" value="BCDNA.GH04962"/>
    <property type="match status" value="1"/>
</dbReference>
<evidence type="ECO:0000313" key="16">
    <source>
        <dbReference type="EMBL" id="NOV50837.1"/>
    </source>
</evidence>
<dbReference type="EMBL" id="GIIL01007111">
    <property type="protein sequence ID" value="NOV50837.1"/>
    <property type="molecule type" value="Transcribed_RNA"/>
</dbReference>
<evidence type="ECO:0000256" key="3">
    <source>
        <dbReference type="ARBA" id="ARBA00007806"/>
    </source>
</evidence>
<feature type="compositionally biased region" description="Basic and acidic residues" evidence="11">
    <location>
        <begin position="210"/>
        <end position="219"/>
    </location>
</feature>
<feature type="domain" description="Glycosyl hydrolase family 31 C-terminal" evidence="15">
    <location>
        <begin position="703"/>
        <end position="790"/>
    </location>
</feature>
<dbReference type="Pfam" id="PF01055">
    <property type="entry name" value="Glyco_hydro_31_2nd"/>
    <property type="match status" value="1"/>
</dbReference>
<dbReference type="GO" id="GO:0090599">
    <property type="term" value="F:alpha-glucosidase activity"/>
    <property type="evidence" value="ECO:0007669"/>
    <property type="project" value="UniProtKB-ARBA"/>
</dbReference>
<keyword evidence="4 12" id="KW-0732">Signal</keyword>
<dbReference type="InterPro" id="IPR048395">
    <property type="entry name" value="Glyco_hydro_31_C"/>
</dbReference>
<evidence type="ECO:0000256" key="6">
    <source>
        <dbReference type="ARBA" id="ARBA00022824"/>
    </source>
</evidence>
<dbReference type="GO" id="GO:0030246">
    <property type="term" value="F:carbohydrate binding"/>
    <property type="evidence" value="ECO:0007669"/>
    <property type="project" value="InterPro"/>
</dbReference>
<dbReference type="Pfam" id="PF13802">
    <property type="entry name" value="Gal_mutarotas_2"/>
    <property type="match status" value="1"/>
</dbReference>
<dbReference type="InterPro" id="IPR017853">
    <property type="entry name" value="GH"/>
</dbReference>
<evidence type="ECO:0000256" key="1">
    <source>
        <dbReference type="ARBA" id="ARBA00004240"/>
    </source>
</evidence>
<dbReference type="SUPFAM" id="SSF74650">
    <property type="entry name" value="Galactose mutarotase-like"/>
    <property type="match status" value="1"/>
</dbReference>
<evidence type="ECO:0000256" key="10">
    <source>
        <dbReference type="RuleBase" id="RU361185"/>
    </source>
</evidence>
<dbReference type="AlphaFoldDB" id="A0A6M2E1U1"/>
<dbReference type="SUPFAM" id="SSF51445">
    <property type="entry name" value="(Trans)glycosidases"/>
    <property type="match status" value="1"/>
</dbReference>
<dbReference type="GO" id="GO:0005975">
    <property type="term" value="P:carbohydrate metabolic process"/>
    <property type="evidence" value="ECO:0007669"/>
    <property type="project" value="InterPro"/>
</dbReference>
<dbReference type="GO" id="GO:0006491">
    <property type="term" value="P:N-glycan processing"/>
    <property type="evidence" value="ECO:0007669"/>
    <property type="project" value="TreeGrafter"/>
</dbReference>
<dbReference type="Gene3D" id="2.60.40.1760">
    <property type="entry name" value="glycosyl hydrolase (family 31)"/>
    <property type="match status" value="1"/>
</dbReference>
<dbReference type="GO" id="GO:0005783">
    <property type="term" value="C:endoplasmic reticulum"/>
    <property type="evidence" value="ECO:0007669"/>
    <property type="project" value="UniProtKB-SubCell"/>
</dbReference>
<keyword evidence="5 10" id="KW-0378">Hydrolase</keyword>
<evidence type="ECO:0000256" key="11">
    <source>
        <dbReference type="SAM" id="MobiDB-lite"/>
    </source>
</evidence>
<proteinExistence type="inferred from homology"/>
<dbReference type="FunFam" id="2.60.40.1180:FF:000023">
    <property type="entry name" value="neutral alpha-glucosidase AB isoform X2"/>
    <property type="match status" value="1"/>
</dbReference>
<evidence type="ECO:0000256" key="12">
    <source>
        <dbReference type="SAM" id="SignalP"/>
    </source>
</evidence>
<comment type="pathway">
    <text evidence="2">Glycan metabolism; N-glycan metabolism.</text>
</comment>
<feature type="chain" id="PRO_5026976387" description="Glucosidase II subunit alpha" evidence="12">
    <location>
        <begin position="22"/>
        <end position="921"/>
    </location>
</feature>
<evidence type="ECO:0000256" key="7">
    <source>
        <dbReference type="ARBA" id="ARBA00023180"/>
    </source>
</evidence>
<reference evidence="16" key="1">
    <citation type="submission" date="2020-03" db="EMBL/GenBank/DDBJ databases">
        <title>Transcriptomic Profiling of the Digestive Tract of the Rat Flea, Xenopsylla cheopis, Following Blood Feeding and Infection with Yersinia pestis.</title>
        <authorList>
            <person name="Bland D.M."/>
            <person name="Martens C.A."/>
            <person name="Virtaneva K."/>
            <person name="Kanakabandi K."/>
            <person name="Long D."/>
            <person name="Rosenke R."/>
            <person name="Saturday G.A."/>
            <person name="Hoyt F.H."/>
            <person name="Bruno D.P."/>
            <person name="Ribeiro J.M.C."/>
            <person name="Hinnebusch J."/>
        </authorList>
    </citation>
    <scope>NUCLEOTIDE SEQUENCE</scope>
</reference>
<evidence type="ECO:0000259" key="13">
    <source>
        <dbReference type="Pfam" id="PF01055"/>
    </source>
</evidence>
<feature type="domain" description="Glycoside hydrolase family 31 TIM barrel" evidence="13">
    <location>
        <begin position="369"/>
        <end position="694"/>
    </location>
</feature>
<protein>
    <recommendedName>
        <fullName evidence="9">Glucosidase II subunit alpha</fullName>
    </recommendedName>
</protein>
<dbReference type="PROSITE" id="PS00129">
    <property type="entry name" value="GLYCOSYL_HYDROL_F31_1"/>
    <property type="match status" value="1"/>
</dbReference>
<dbReference type="FunFam" id="3.20.20.80:FF:000039">
    <property type="entry name" value="Glucosidase, alpha neutral C"/>
    <property type="match status" value="1"/>
</dbReference>
<dbReference type="PANTHER" id="PTHR22762">
    <property type="entry name" value="ALPHA-GLUCOSIDASE"/>
    <property type="match status" value="1"/>
</dbReference>
<evidence type="ECO:0000256" key="2">
    <source>
        <dbReference type="ARBA" id="ARBA00004833"/>
    </source>
</evidence>
<evidence type="ECO:0000259" key="14">
    <source>
        <dbReference type="Pfam" id="PF13802"/>
    </source>
</evidence>
<dbReference type="CDD" id="cd14752">
    <property type="entry name" value="GH31_N"/>
    <property type="match status" value="1"/>
</dbReference>
<evidence type="ECO:0000256" key="4">
    <source>
        <dbReference type="ARBA" id="ARBA00022729"/>
    </source>
</evidence>
<evidence type="ECO:0000259" key="15">
    <source>
        <dbReference type="Pfam" id="PF21365"/>
    </source>
</evidence>
<dbReference type="InterPro" id="IPR000322">
    <property type="entry name" value="Glyco_hydro_31_TIM"/>
</dbReference>
<feature type="domain" description="Glycoside hydrolase family 31 N-terminal" evidence="14">
    <location>
        <begin position="78"/>
        <end position="306"/>
    </location>
</feature>
<accession>A0A6M2E1U1</accession>
<dbReference type="InterPro" id="IPR025887">
    <property type="entry name" value="Glyco_hydro_31_N_dom"/>
</dbReference>
<comment type="subcellular location">
    <subcellularLocation>
        <location evidence="1">Endoplasmic reticulum</location>
    </subcellularLocation>
</comment>
<keyword evidence="7" id="KW-0325">Glycoprotein</keyword>
<dbReference type="Gene3D" id="2.60.40.1180">
    <property type="entry name" value="Golgi alpha-mannosidase II"/>
    <property type="match status" value="2"/>
</dbReference>
<dbReference type="Gene3D" id="3.20.20.80">
    <property type="entry name" value="Glycosidases"/>
    <property type="match status" value="1"/>
</dbReference>
<dbReference type="InterPro" id="IPR030458">
    <property type="entry name" value="Glyco_hydro_31_AS"/>
</dbReference>
<keyword evidence="6" id="KW-0256">Endoplasmic reticulum</keyword>
<name>A0A6M2E1U1_XENCH</name>
<comment type="similarity">
    <text evidence="3 10">Belongs to the glycosyl hydrolase 31 family.</text>
</comment>
<sequence length="921" mass="105387">MGSTFFFVLISIVVSLSFVFSVDRNNFKTCDKSSFCRRCRKVPPNQSPYELIVDTFNAKADSVESVVLNRDNGVQFILQIFALQDNTFRVLMDEKSPLKPRYRVTDSLKGTPATQALTIISKTPEAITLTSGGNKVVINTYPLKLDFYNEDILVTSFNAKGLLRIEHLRTKPIKEQSPETDNENPETKEDTQVPAVVPSIEDEDPGSWEENFKEHHDSKPNGPEAVAVDFSFPQANVLFGIPEHADSFVLKSTAGGDPYRLYNLDVFEYELDNPMALYGSLPVLYGHGSKKTAGVFWQNAAETWVDIFGQNDPNVVSSIVNFVSGNSQKKDILGAHFMSENGIIDVFVMLGPKPNDVFTQYTRLTGTAPIPQEFSLGYHQSRWNYNDEEDVAAINNKFDEYDIPVDSIWLDIEYTDSKKYFTWDTNRFPNPEDMNNNLTAKGRHLVVIVDPHIKRDGNYFLHNELTDLGYYVKRDGRDYEGWCWPGSSSYPDLVNPVVREYLGNKYLLQNFPGTTLNTYLWNDMNEPSVFNGPEVTMVKDAIHYGDWEHRTIHNLYALYHVMSTYEGLMKRSNGKLRPFILTRGFFPGSQRYAAMWTGDNLADWGHLQASLKMCLSISVSGFSFCGADIGGFFGNPDAELFTRWYQAAAFQPFMRAHSHIDTRRREPWLFPNDTISRIRNVVRKRYSYLPFWYSVFAEHFLKGTPVMRPLLALTPDDEDCFKIDYEYVLGDSLLIRPVLEQGVTSVPIYFPKNNIWYDIDTYQEYKTPGIVKVPVDMEKTPVYQRGGKIVPRKLRVRRSSTLMHNDPYTLIICLDANKEAEGSLYIDDGESFDYLSKKYLLLQLKYSQAILESQIINGQYKTESWLEKVIIVGIQKAPTKAILHHSNTKINLQISYDEKVKTVTIRKPGINMSEPWKIELS</sequence>
<feature type="region of interest" description="Disordered" evidence="11">
    <location>
        <begin position="173"/>
        <end position="219"/>
    </location>
</feature>
<dbReference type="InterPro" id="IPR013780">
    <property type="entry name" value="Glyco_hydro_b"/>
</dbReference>
<evidence type="ECO:0000256" key="8">
    <source>
        <dbReference type="ARBA" id="ARBA00023295"/>
    </source>
</evidence>
<dbReference type="SUPFAM" id="SSF51011">
    <property type="entry name" value="Glycosyl hydrolase domain"/>
    <property type="match status" value="1"/>
</dbReference>
<dbReference type="InterPro" id="IPR011013">
    <property type="entry name" value="Gal_mutarotase_sf_dom"/>
</dbReference>